<evidence type="ECO:0000313" key="1">
    <source>
        <dbReference type="EMBL" id="MPM20432.1"/>
    </source>
</evidence>
<comment type="caution">
    <text evidence="1">The sequence shown here is derived from an EMBL/GenBank/DDBJ whole genome shotgun (WGS) entry which is preliminary data.</text>
</comment>
<dbReference type="AlphaFoldDB" id="A0A644XW13"/>
<organism evidence="1">
    <name type="scientific">bioreactor metagenome</name>
    <dbReference type="NCBI Taxonomy" id="1076179"/>
    <lineage>
        <taxon>unclassified sequences</taxon>
        <taxon>metagenomes</taxon>
        <taxon>ecological metagenomes</taxon>
    </lineage>
</organism>
<gene>
    <name evidence="1" type="ORF">SDC9_66862</name>
</gene>
<proteinExistence type="predicted"/>
<reference evidence="1" key="1">
    <citation type="submission" date="2019-08" db="EMBL/GenBank/DDBJ databases">
        <authorList>
            <person name="Kucharzyk K."/>
            <person name="Murdoch R.W."/>
            <person name="Higgins S."/>
            <person name="Loffler F."/>
        </authorList>
    </citation>
    <scope>NUCLEOTIDE SEQUENCE</scope>
</reference>
<accession>A0A644XW13</accession>
<dbReference type="EMBL" id="VSSQ01003380">
    <property type="protein sequence ID" value="MPM20432.1"/>
    <property type="molecule type" value="Genomic_DNA"/>
</dbReference>
<name>A0A644XW13_9ZZZZ</name>
<sequence length="43" mass="5258">MQKIYDNLYWDFTSNYSEQESDKGVDNRDKSLVINEILQRWKS</sequence>
<protein>
    <submittedName>
        <fullName evidence="1">Uncharacterized protein</fullName>
    </submittedName>
</protein>